<feature type="transmembrane region" description="Helical" evidence="1">
    <location>
        <begin position="20"/>
        <end position="41"/>
    </location>
</feature>
<dbReference type="Pfam" id="PF00990">
    <property type="entry name" value="GGDEF"/>
    <property type="match status" value="1"/>
</dbReference>
<dbReference type="SMART" id="SM00267">
    <property type="entry name" value="GGDEF"/>
    <property type="match status" value="1"/>
</dbReference>
<dbReference type="PANTHER" id="PTHR45138:SF9">
    <property type="entry name" value="DIGUANYLATE CYCLASE DGCM-RELATED"/>
    <property type="match status" value="1"/>
</dbReference>
<dbReference type="InterPro" id="IPR043128">
    <property type="entry name" value="Rev_trsase/Diguanyl_cyclase"/>
</dbReference>
<name>A0ABS5TE82_9ACTN</name>
<evidence type="ECO:0000313" key="4">
    <source>
        <dbReference type="Proteomes" id="UP001197247"/>
    </source>
</evidence>
<gene>
    <name evidence="3" type="ORF">KIH74_10750</name>
</gene>
<protein>
    <submittedName>
        <fullName evidence="3">GGDEF domain-containing protein</fullName>
    </submittedName>
</protein>
<dbReference type="SUPFAM" id="SSF55073">
    <property type="entry name" value="Nucleotide cyclase"/>
    <property type="match status" value="1"/>
</dbReference>
<evidence type="ECO:0000259" key="2">
    <source>
        <dbReference type="PROSITE" id="PS50887"/>
    </source>
</evidence>
<proteinExistence type="predicted"/>
<dbReference type="InterPro" id="IPR050469">
    <property type="entry name" value="Diguanylate_Cyclase"/>
</dbReference>
<organism evidence="3 4">
    <name type="scientific">Kineosporia corallincola</name>
    <dbReference type="NCBI Taxonomy" id="2835133"/>
    <lineage>
        <taxon>Bacteria</taxon>
        <taxon>Bacillati</taxon>
        <taxon>Actinomycetota</taxon>
        <taxon>Actinomycetes</taxon>
        <taxon>Kineosporiales</taxon>
        <taxon>Kineosporiaceae</taxon>
        <taxon>Kineosporia</taxon>
    </lineage>
</organism>
<dbReference type="EMBL" id="JAHBAY010000004">
    <property type="protein sequence ID" value="MBT0769400.1"/>
    <property type="molecule type" value="Genomic_DNA"/>
</dbReference>
<feature type="transmembrane region" description="Helical" evidence="1">
    <location>
        <begin position="148"/>
        <end position="171"/>
    </location>
</feature>
<feature type="transmembrane region" description="Helical" evidence="1">
    <location>
        <begin position="115"/>
        <end position="136"/>
    </location>
</feature>
<feature type="domain" description="GGDEF" evidence="2">
    <location>
        <begin position="351"/>
        <end position="482"/>
    </location>
</feature>
<keyword evidence="4" id="KW-1185">Reference proteome</keyword>
<dbReference type="PANTHER" id="PTHR45138">
    <property type="entry name" value="REGULATORY COMPONENTS OF SENSORY TRANSDUCTION SYSTEM"/>
    <property type="match status" value="1"/>
</dbReference>
<evidence type="ECO:0000313" key="3">
    <source>
        <dbReference type="EMBL" id="MBT0769400.1"/>
    </source>
</evidence>
<accession>A0ABS5TE82</accession>
<dbReference type="InterPro" id="IPR000160">
    <property type="entry name" value="GGDEF_dom"/>
</dbReference>
<dbReference type="PROSITE" id="PS50887">
    <property type="entry name" value="GGDEF"/>
    <property type="match status" value="1"/>
</dbReference>
<dbReference type="CDD" id="cd01949">
    <property type="entry name" value="GGDEF"/>
    <property type="match status" value="1"/>
</dbReference>
<feature type="transmembrane region" description="Helical" evidence="1">
    <location>
        <begin position="79"/>
        <end position="103"/>
    </location>
</feature>
<dbReference type="NCBIfam" id="TIGR00254">
    <property type="entry name" value="GGDEF"/>
    <property type="match status" value="1"/>
</dbReference>
<dbReference type="Gene3D" id="3.30.70.270">
    <property type="match status" value="1"/>
</dbReference>
<keyword evidence="1" id="KW-1133">Transmembrane helix</keyword>
<keyword evidence="1" id="KW-0472">Membrane</keyword>
<keyword evidence="1" id="KW-0812">Transmembrane</keyword>
<comment type="caution">
    <text evidence="3">The sequence shown here is derived from an EMBL/GenBank/DDBJ whole genome shotgun (WGS) entry which is preliminary data.</text>
</comment>
<reference evidence="3 4" key="1">
    <citation type="submission" date="2021-05" db="EMBL/GenBank/DDBJ databases">
        <title>Kineosporia and Streptomyces sp. nov. two new marine actinobacteria isolated from Coral.</title>
        <authorList>
            <person name="Buangrab K."/>
            <person name="Sutthacheep M."/>
            <person name="Yeemin T."/>
            <person name="Harunari E."/>
            <person name="Igarashi Y."/>
            <person name="Kanchanasin P."/>
            <person name="Tanasupawat S."/>
            <person name="Phongsopitanun W."/>
        </authorList>
    </citation>
    <scope>NUCLEOTIDE SEQUENCE [LARGE SCALE GENOMIC DNA]</scope>
    <source>
        <strain evidence="3 4">J2-2</strain>
    </source>
</reference>
<dbReference type="Proteomes" id="UP001197247">
    <property type="component" value="Unassembled WGS sequence"/>
</dbReference>
<evidence type="ECO:0000256" key="1">
    <source>
        <dbReference type="SAM" id="Phobius"/>
    </source>
</evidence>
<feature type="transmembrane region" description="Helical" evidence="1">
    <location>
        <begin position="48"/>
        <end position="67"/>
    </location>
</feature>
<dbReference type="InterPro" id="IPR029787">
    <property type="entry name" value="Nucleotide_cyclase"/>
</dbReference>
<dbReference type="RefSeq" id="WP_214155702.1">
    <property type="nucleotide sequence ID" value="NZ_JAHBAY010000004.1"/>
</dbReference>
<sequence>MQASDRASWRLPPHEAVLTRMRWIAMAVVLTTVLGCAPVLVSTADRKLLLVATLAGIAVSLVTGYRLGRLPIAMEVFDVLCFVVVLVFVDIPMVAFGIGFQNIWYRCLFTGGRRALLRAVLYAAAFAAGALLWAAVQVRPDPELVQAYVVAGVLSTFSVTFLGWQLADSLIAREASSRRERLISETGGLLLGATDEARIRQTGWRAIDTLAADTPGLRAVRVARTANGLEFGRASGFMSLPPAFVSVTDDVGLGSPQMRGLLTAVLEDGCVWELLVYDELPGVAFALGHPRRVPPDVVATAASILNQVLLAHRNSVAHAELLSQALTDPLTGLANRQGFTEATGRLLAEPGLFTVMFIDLDDFKNVNDNLGHAAGDDLLMRVAVLLRGLVRDGDVVARLGGDEFAVLLSGTDEETARRIAGRIVLGVSGLRSGPDGEYTIGASIGLVTAGSGIGLPELLVRADVAMYQAKAQGKGRMQTWRPGLLPNP</sequence>